<protein>
    <submittedName>
        <fullName evidence="1">Uncharacterized protein</fullName>
    </submittedName>
</protein>
<gene>
    <name evidence="1" type="ORF">L3Q82_020239</name>
</gene>
<sequence>CQRRVDVPRYGQVQMALSRLSPNRISQNTPVTAETCAPSQSGAATETNYHQQSFRRHVHEAQAPRRHLTRLPETGRQINGVVSIWREKAHSNLSSMGKTKELSKDTRDKTVDLHKAGMGYRTTGKQLGEKATTVGAIIRKWKKLKKTLSLPRTGAPCKISPRGVSSDHEKAQRKVPLLKPAHVQARLKFATDHLDDPEEAWEKVMWSDETKIELFGINSTRRAICRKKKDEYPSQEHHPNCEAWGWKMTRNTQPGQRRSGSCKKHFNVLEWPSQSPDLNPIENLWRELSIFGEAYGGFCREDVVFPGDTDHYWDSSVCVNMLTELKYKNAPQTKVIRSLSALQIDEFTQ</sequence>
<keyword evidence="2" id="KW-1185">Reference proteome</keyword>
<organism evidence="1 2">
    <name type="scientific">Scortum barcoo</name>
    <name type="common">barcoo grunter</name>
    <dbReference type="NCBI Taxonomy" id="214431"/>
    <lineage>
        <taxon>Eukaryota</taxon>
        <taxon>Metazoa</taxon>
        <taxon>Chordata</taxon>
        <taxon>Craniata</taxon>
        <taxon>Vertebrata</taxon>
        <taxon>Euteleostomi</taxon>
        <taxon>Actinopterygii</taxon>
        <taxon>Neopterygii</taxon>
        <taxon>Teleostei</taxon>
        <taxon>Neoteleostei</taxon>
        <taxon>Acanthomorphata</taxon>
        <taxon>Eupercaria</taxon>
        <taxon>Centrarchiformes</taxon>
        <taxon>Terapontoidei</taxon>
        <taxon>Terapontidae</taxon>
        <taxon>Scortum</taxon>
    </lineage>
</organism>
<evidence type="ECO:0000313" key="1">
    <source>
        <dbReference type="EMBL" id="KAI3351627.1"/>
    </source>
</evidence>
<accession>A0ACB8V7F2</accession>
<dbReference type="Proteomes" id="UP000831701">
    <property type="component" value="Chromosome 24"/>
</dbReference>
<comment type="caution">
    <text evidence="1">The sequence shown here is derived from an EMBL/GenBank/DDBJ whole genome shotgun (WGS) entry which is preliminary data.</text>
</comment>
<dbReference type="EMBL" id="CM041554">
    <property type="protein sequence ID" value="KAI3351627.1"/>
    <property type="molecule type" value="Genomic_DNA"/>
</dbReference>
<reference evidence="1" key="1">
    <citation type="submission" date="2022-04" db="EMBL/GenBank/DDBJ databases">
        <title>Jade perch genome.</title>
        <authorList>
            <person name="Chao B."/>
        </authorList>
    </citation>
    <scope>NUCLEOTIDE SEQUENCE</scope>
    <source>
        <strain evidence="1">CB-2022</strain>
    </source>
</reference>
<proteinExistence type="predicted"/>
<evidence type="ECO:0000313" key="2">
    <source>
        <dbReference type="Proteomes" id="UP000831701"/>
    </source>
</evidence>
<name>A0ACB8V7F2_9TELE</name>
<feature type="non-terminal residue" evidence="1">
    <location>
        <position position="1"/>
    </location>
</feature>